<reference evidence="1 2" key="1">
    <citation type="submission" date="2021-01" db="EMBL/GenBank/DDBJ databases">
        <title>Carboxyliciviraga sp.nov., isolated from coastal sediments.</title>
        <authorList>
            <person name="Lu D."/>
            <person name="Zhang T."/>
        </authorList>
    </citation>
    <scope>NUCLEOTIDE SEQUENCE [LARGE SCALE GENOMIC DNA]</scope>
    <source>
        <strain evidence="1 2">N1Y132</strain>
    </source>
</reference>
<evidence type="ECO:0000313" key="1">
    <source>
        <dbReference type="EMBL" id="MBK3519066.1"/>
    </source>
</evidence>
<evidence type="ECO:0008006" key="3">
    <source>
        <dbReference type="Google" id="ProtNLM"/>
    </source>
</evidence>
<dbReference type="RefSeq" id="WP_200466287.1">
    <property type="nucleotide sequence ID" value="NZ_JAENRR010000051.1"/>
</dbReference>
<sequence length="275" mass="30468">MITKQLPLLLFVFVFGTLSAQVSINWQTEAILDVPESVKYYAEGNYLFVSNISGKPAEKNGNGFISKLSLKGEIMTLKWVEGLDAPKGMAIKDGILYVTDIDDLVLIDIAKGKIIKRFHQDKANFLNDVTITHLGDVLVSDSGTSTVFILKDNNLDVWLQNDEFGRVNGLFTEKDYILLGTATSIVKIDVATKQYSVFLETGGQPDGLLSDGEGGYYYSFWQGELFHYTPGHAPVQLLNTSVKGVQTADFGFNPHTKEILVPNFFSNQVVSYTMN</sequence>
<evidence type="ECO:0000313" key="2">
    <source>
        <dbReference type="Proteomes" id="UP000605676"/>
    </source>
</evidence>
<proteinExistence type="predicted"/>
<dbReference type="SUPFAM" id="SSF63829">
    <property type="entry name" value="Calcium-dependent phosphotriesterase"/>
    <property type="match status" value="1"/>
</dbReference>
<dbReference type="EMBL" id="JAENRR010000051">
    <property type="protein sequence ID" value="MBK3519066.1"/>
    <property type="molecule type" value="Genomic_DNA"/>
</dbReference>
<dbReference type="Proteomes" id="UP000605676">
    <property type="component" value="Unassembled WGS sequence"/>
</dbReference>
<keyword evidence="2" id="KW-1185">Reference proteome</keyword>
<comment type="caution">
    <text evidence="1">The sequence shown here is derived from an EMBL/GenBank/DDBJ whole genome shotgun (WGS) entry which is preliminary data.</text>
</comment>
<accession>A0ABS1HN17</accession>
<dbReference type="InterPro" id="IPR011042">
    <property type="entry name" value="6-blade_b-propeller_TolB-like"/>
</dbReference>
<organism evidence="1 2">
    <name type="scientific">Carboxylicivirga marina</name>
    <dbReference type="NCBI Taxonomy" id="2800988"/>
    <lineage>
        <taxon>Bacteria</taxon>
        <taxon>Pseudomonadati</taxon>
        <taxon>Bacteroidota</taxon>
        <taxon>Bacteroidia</taxon>
        <taxon>Marinilabiliales</taxon>
        <taxon>Marinilabiliaceae</taxon>
        <taxon>Carboxylicivirga</taxon>
    </lineage>
</organism>
<gene>
    <name evidence="1" type="ORF">JIV24_17090</name>
</gene>
<name>A0ABS1HN17_9BACT</name>
<protein>
    <recommendedName>
        <fullName evidence="3">ATP-binding protein</fullName>
    </recommendedName>
</protein>
<dbReference type="Gene3D" id="2.120.10.30">
    <property type="entry name" value="TolB, C-terminal domain"/>
    <property type="match status" value="1"/>
</dbReference>